<dbReference type="AlphaFoldDB" id="A0A9X1YNS9"/>
<accession>A0A9X1YNS9</accession>
<dbReference type="Pfam" id="PF13579">
    <property type="entry name" value="Glyco_trans_4_4"/>
    <property type="match status" value="1"/>
</dbReference>
<feature type="domain" description="Glycosyl transferase family 1" evidence="1">
    <location>
        <begin position="189"/>
        <end position="347"/>
    </location>
</feature>
<dbReference type="InterPro" id="IPR001296">
    <property type="entry name" value="Glyco_trans_1"/>
</dbReference>
<keyword evidence="4" id="KW-1185">Reference proteome</keyword>
<dbReference type="EMBL" id="JAJLJH010000008">
    <property type="protein sequence ID" value="MCK9688360.1"/>
    <property type="molecule type" value="Genomic_DNA"/>
</dbReference>
<dbReference type="GO" id="GO:0016757">
    <property type="term" value="F:glycosyltransferase activity"/>
    <property type="evidence" value="ECO:0007669"/>
    <property type="project" value="InterPro"/>
</dbReference>
<organism evidence="3 4">
    <name type="scientific">Scleromatobacter humisilvae</name>
    <dbReference type="NCBI Taxonomy" id="2897159"/>
    <lineage>
        <taxon>Bacteria</taxon>
        <taxon>Pseudomonadati</taxon>
        <taxon>Pseudomonadota</taxon>
        <taxon>Betaproteobacteria</taxon>
        <taxon>Burkholderiales</taxon>
        <taxon>Sphaerotilaceae</taxon>
        <taxon>Scleromatobacter</taxon>
    </lineage>
</organism>
<comment type="caution">
    <text evidence="3">The sequence shown here is derived from an EMBL/GenBank/DDBJ whole genome shotgun (WGS) entry which is preliminary data.</text>
</comment>
<dbReference type="SUPFAM" id="SSF53756">
    <property type="entry name" value="UDP-Glycosyltransferase/glycogen phosphorylase"/>
    <property type="match status" value="1"/>
</dbReference>
<protein>
    <submittedName>
        <fullName evidence="3">Glycosyltransferase family 4 protein</fullName>
    </submittedName>
</protein>
<feature type="domain" description="Glycosyltransferase subfamily 4-like N-terminal" evidence="2">
    <location>
        <begin position="18"/>
        <end position="165"/>
    </location>
</feature>
<proteinExistence type="predicted"/>
<dbReference type="PANTHER" id="PTHR12526:SF638">
    <property type="entry name" value="SPORE COAT PROTEIN SA"/>
    <property type="match status" value="1"/>
</dbReference>
<evidence type="ECO:0000259" key="2">
    <source>
        <dbReference type="Pfam" id="PF13579"/>
    </source>
</evidence>
<dbReference type="Pfam" id="PF00534">
    <property type="entry name" value="Glycos_transf_1"/>
    <property type="match status" value="1"/>
</dbReference>
<dbReference type="PANTHER" id="PTHR12526">
    <property type="entry name" value="GLYCOSYLTRANSFERASE"/>
    <property type="match status" value="1"/>
</dbReference>
<gene>
    <name evidence="3" type="ORF">LPC04_21850</name>
</gene>
<evidence type="ECO:0000259" key="1">
    <source>
        <dbReference type="Pfam" id="PF00534"/>
    </source>
</evidence>
<dbReference type="Proteomes" id="UP001139353">
    <property type="component" value="Unassembled WGS sequence"/>
</dbReference>
<dbReference type="InterPro" id="IPR028098">
    <property type="entry name" value="Glyco_trans_4-like_N"/>
</dbReference>
<name>A0A9X1YNS9_9BURK</name>
<dbReference type="RefSeq" id="WP_275684402.1">
    <property type="nucleotide sequence ID" value="NZ_JAJLJH010000008.1"/>
</dbReference>
<dbReference type="CDD" id="cd03808">
    <property type="entry name" value="GT4_CapM-like"/>
    <property type="match status" value="1"/>
</dbReference>
<evidence type="ECO:0000313" key="4">
    <source>
        <dbReference type="Proteomes" id="UP001139353"/>
    </source>
</evidence>
<evidence type="ECO:0000313" key="3">
    <source>
        <dbReference type="EMBL" id="MCK9688360.1"/>
    </source>
</evidence>
<sequence length="376" mass="41118">MKIAIVANTAWYLYNFRLNLARALRTHGHELVFISPADPYAAKLQEAGFAHRHWPLSGTGTNPVSEIRSVMALRRQFHAEKLDAVLSYTPKGNIYSGAALFGRPSVLLPNISGLGAVFSAGGPLAALVRGLYRLVISRRAAHVFFQNEDDMAQFIAAGIIEPDRAERLMGSGVDLQRFALRPLPSATRGEVTFLLVARLIPEKGIPEYVEAARALRVQGSRARFQLLGAADEGRGLSLAQIRAWQDEGLVDYLGTSDDVPTVMAQADCLVLPSYYREGVPRSLIEGAAMGRPVITTDTPGCRDVVDPGVTGWLCQPRSAESLRQAMQEFLDMPAAQRSAMGARARERAVRLFDESAIIDRYTSALLHHARDARRGA</sequence>
<dbReference type="Gene3D" id="3.40.50.2000">
    <property type="entry name" value="Glycogen Phosphorylase B"/>
    <property type="match status" value="2"/>
</dbReference>
<reference evidence="3" key="1">
    <citation type="submission" date="2021-11" db="EMBL/GenBank/DDBJ databases">
        <title>BS-T2-15 a new species belonging to the Comamonadaceae family isolated from the soil of a French oak forest.</title>
        <authorList>
            <person name="Mieszkin S."/>
            <person name="Alain K."/>
        </authorList>
    </citation>
    <scope>NUCLEOTIDE SEQUENCE</scope>
    <source>
        <strain evidence="3">BS-T2-15</strain>
    </source>
</reference>